<dbReference type="GO" id="GO:0005524">
    <property type="term" value="F:ATP binding"/>
    <property type="evidence" value="ECO:0007669"/>
    <property type="project" value="UniProtKB-KW"/>
</dbReference>
<comment type="cofactor">
    <cofactor evidence="1">
        <name>Mg(2+)</name>
        <dbReference type="ChEBI" id="CHEBI:18420"/>
    </cofactor>
</comment>
<evidence type="ECO:0000256" key="8">
    <source>
        <dbReference type="ARBA" id="ARBA00022840"/>
    </source>
</evidence>
<keyword evidence="6" id="KW-0479">Metal-binding</keyword>
<evidence type="ECO:0000313" key="19">
    <source>
        <dbReference type="Proteomes" id="UP001458880"/>
    </source>
</evidence>
<keyword evidence="7" id="KW-0547">Nucleotide-binding</keyword>
<keyword evidence="19" id="KW-1185">Reference proteome</keyword>
<evidence type="ECO:0000256" key="11">
    <source>
        <dbReference type="ARBA" id="ARBA00023033"/>
    </source>
</evidence>
<evidence type="ECO:0000256" key="13">
    <source>
        <dbReference type="ARBA" id="ARBA00023223"/>
    </source>
</evidence>
<dbReference type="SUPFAM" id="SSF56801">
    <property type="entry name" value="Acetyl-CoA synthetase-like"/>
    <property type="match status" value="1"/>
</dbReference>
<dbReference type="PANTHER" id="PTHR24096">
    <property type="entry name" value="LONG-CHAIN-FATTY-ACID--COA LIGASE"/>
    <property type="match status" value="1"/>
</dbReference>
<name>A0AAW1KMY2_POPJA</name>
<dbReference type="FunFam" id="3.30.300.30:FF:000007">
    <property type="entry name" value="4-coumarate--CoA ligase 2"/>
    <property type="match status" value="1"/>
</dbReference>
<evidence type="ECO:0000256" key="5">
    <source>
        <dbReference type="ARBA" id="ARBA00019043"/>
    </source>
</evidence>
<evidence type="ECO:0000256" key="3">
    <source>
        <dbReference type="ARBA" id="ARBA00006432"/>
    </source>
</evidence>
<dbReference type="GO" id="GO:0004497">
    <property type="term" value="F:monooxygenase activity"/>
    <property type="evidence" value="ECO:0007669"/>
    <property type="project" value="UniProtKB-KW"/>
</dbReference>
<dbReference type="Gene3D" id="2.30.38.10">
    <property type="entry name" value="Luciferase, Domain 3"/>
    <property type="match status" value="1"/>
</dbReference>
<evidence type="ECO:0000256" key="4">
    <source>
        <dbReference type="ARBA" id="ARBA00012532"/>
    </source>
</evidence>
<gene>
    <name evidence="18" type="ORF">QE152_g19816</name>
</gene>
<accession>A0AAW1KMY2</accession>
<proteinExistence type="inferred from homology"/>
<reference evidence="18 19" key="1">
    <citation type="journal article" date="2024" name="BMC Genomics">
        <title>De novo assembly and annotation of Popillia japonica's genome with initial clues to its potential as an invasive pest.</title>
        <authorList>
            <person name="Cucini C."/>
            <person name="Boschi S."/>
            <person name="Funari R."/>
            <person name="Cardaioli E."/>
            <person name="Iannotti N."/>
            <person name="Marturano G."/>
            <person name="Paoli F."/>
            <person name="Bruttini M."/>
            <person name="Carapelli A."/>
            <person name="Frati F."/>
            <person name="Nardi F."/>
        </authorList>
    </citation>
    <scope>NUCLEOTIDE SEQUENCE [LARGE SCALE GENOMIC DNA]</scope>
    <source>
        <strain evidence="18">DMR45628</strain>
    </source>
</reference>
<keyword evidence="11" id="KW-0503">Monooxygenase</keyword>
<dbReference type="InterPro" id="IPR020845">
    <property type="entry name" value="AMP-binding_CS"/>
</dbReference>
<dbReference type="PANTHER" id="PTHR24096:SF423">
    <property type="entry name" value="GM05240P"/>
    <property type="match status" value="1"/>
</dbReference>
<evidence type="ECO:0000256" key="10">
    <source>
        <dbReference type="ARBA" id="ARBA00023002"/>
    </source>
</evidence>
<comment type="subcellular location">
    <subcellularLocation>
        <location evidence="2">Peroxisome</location>
    </subcellularLocation>
</comment>
<dbReference type="CDD" id="cd05911">
    <property type="entry name" value="Firefly_Luc_like"/>
    <property type="match status" value="1"/>
</dbReference>
<evidence type="ECO:0000256" key="2">
    <source>
        <dbReference type="ARBA" id="ARBA00004275"/>
    </source>
</evidence>
<evidence type="ECO:0000256" key="12">
    <source>
        <dbReference type="ARBA" id="ARBA00023140"/>
    </source>
</evidence>
<feature type="domain" description="AMP-dependent synthetase/ligase" evidence="16">
    <location>
        <begin position="26"/>
        <end position="340"/>
    </location>
</feature>
<sequence>MNIYLLTKLERIELLTRTSYNVLAGITHKDFLQCTCRLADSLAKFGITSKNIAALCCENGNEYFIPVFACLFRGIPVVPVNPIYTESELSYAMDLTEPDIIFCTSRVVNKILNLKKRYSNIKAIIVIDSDRSTNEVFSLRAFIDRYSTGVDIYNYKPIDIDDIENHIAFIMFSSGTTGLPKGVMLTHKNINVKNATFLEPLLTLSPERQSQYVINYLPFFHAFGLHGAINAIINGKTIVILEKFEFELYIKSIAKYKAAWLSGPPPVMQLLAKSPIVDKYDLSHVERAMVGAGPISEDLEKAVKKRTGIRQIGQGYGLTESTVALTVTPYDIEKHGSCGELCFKGGVIMKGYYKNEAANRETFTKDGYMRTGDVGYYDEDGFFYIVDRLKELIKYKGYQVAPAELEAVLLTHSKIKEAAVVGLPDADSGELPLAFVVKQPEVDLTQKEVEEFVKKFVSSMKYLRGGVIFVKEIPKNQTGKILRRELREMLKSYKSKL</sequence>
<organism evidence="18 19">
    <name type="scientific">Popillia japonica</name>
    <name type="common">Japanese beetle</name>
    <dbReference type="NCBI Taxonomy" id="7064"/>
    <lineage>
        <taxon>Eukaryota</taxon>
        <taxon>Metazoa</taxon>
        <taxon>Ecdysozoa</taxon>
        <taxon>Arthropoda</taxon>
        <taxon>Hexapoda</taxon>
        <taxon>Insecta</taxon>
        <taxon>Pterygota</taxon>
        <taxon>Neoptera</taxon>
        <taxon>Endopterygota</taxon>
        <taxon>Coleoptera</taxon>
        <taxon>Polyphaga</taxon>
        <taxon>Scarabaeiformia</taxon>
        <taxon>Scarabaeidae</taxon>
        <taxon>Rutelinae</taxon>
        <taxon>Popillia</taxon>
    </lineage>
</organism>
<dbReference type="Pfam" id="PF00501">
    <property type="entry name" value="AMP-binding"/>
    <property type="match status" value="1"/>
</dbReference>
<keyword evidence="13" id="KW-0455">Luminescence</keyword>
<dbReference type="GO" id="GO:0005777">
    <property type="term" value="C:peroxisome"/>
    <property type="evidence" value="ECO:0007669"/>
    <property type="project" value="UniProtKB-SubCell"/>
</dbReference>
<evidence type="ECO:0000313" key="18">
    <source>
        <dbReference type="EMBL" id="KAK9722142.1"/>
    </source>
</evidence>
<comment type="similarity">
    <text evidence="3">Belongs to the ATP-dependent AMP-binding enzyme family.</text>
</comment>
<dbReference type="Gene3D" id="3.30.300.30">
    <property type="match status" value="1"/>
</dbReference>
<evidence type="ECO:0000256" key="7">
    <source>
        <dbReference type="ARBA" id="ARBA00022741"/>
    </source>
</evidence>
<dbReference type="InterPro" id="IPR045851">
    <property type="entry name" value="AMP-bd_C_sf"/>
</dbReference>
<comment type="catalytic activity">
    <reaction evidence="15">
        <text>firefly D-luciferin + ATP + O2 = firefly oxyluciferin + hnu + AMP + CO2 + diphosphate</text>
        <dbReference type="Rhea" id="RHEA:10732"/>
        <dbReference type="ChEBI" id="CHEBI:15379"/>
        <dbReference type="ChEBI" id="CHEBI:16526"/>
        <dbReference type="ChEBI" id="CHEBI:16792"/>
        <dbReference type="ChEBI" id="CHEBI:30212"/>
        <dbReference type="ChEBI" id="CHEBI:30616"/>
        <dbReference type="ChEBI" id="CHEBI:33019"/>
        <dbReference type="ChEBI" id="CHEBI:58038"/>
        <dbReference type="ChEBI" id="CHEBI:456215"/>
        <dbReference type="EC" id="1.13.12.7"/>
    </reaction>
</comment>
<dbReference type="GO" id="GO:0016405">
    <property type="term" value="F:CoA-ligase activity"/>
    <property type="evidence" value="ECO:0007669"/>
    <property type="project" value="TreeGrafter"/>
</dbReference>
<dbReference type="GO" id="GO:0046872">
    <property type="term" value="F:metal ion binding"/>
    <property type="evidence" value="ECO:0007669"/>
    <property type="project" value="UniProtKB-KW"/>
</dbReference>
<dbReference type="Gene3D" id="3.40.50.980">
    <property type="match status" value="2"/>
</dbReference>
<dbReference type="GO" id="GO:0008218">
    <property type="term" value="P:bioluminescence"/>
    <property type="evidence" value="ECO:0007669"/>
    <property type="project" value="UniProtKB-KW"/>
</dbReference>
<dbReference type="AlphaFoldDB" id="A0AAW1KMY2"/>
<evidence type="ECO:0000256" key="14">
    <source>
        <dbReference type="ARBA" id="ARBA00023262"/>
    </source>
</evidence>
<keyword evidence="14" id="KW-0599">Photoprotein</keyword>
<dbReference type="PROSITE" id="PS00455">
    <property type="entry name" value="AMP_BINDING"/>
    <property type="match status" value="1"/>
</dbReference>
<evidence type="ECO:0000259" key="16">
    <source>
        <dbReference type="Pfam" id="PF00501"/>
    </source>
</evidence>
<feature type="domain" description="AMP-binding enzyme C-terminal" evidence="17">
    <location>
        <begin position="404"/>
        <end position="480"/>
    </location>
</feature>
<evidence type="ECO:0000256" key="9">
    <source>
        <dbReference type="ARBA" id="ARBA00022842"/>
    </source>
</evidence>
<keyword evidence="12" id="KW-0576">Peroxisome</keyword>
<keyword evidence="8" id="KW-0067">ATP-binding</keyword>
<evidence type="ECO:0000259" key="17">
    <source>
        <dbReference type="Pfam" id="PF13193"/>
    </source>
</evidence>
<dbReference type="Pfam" id="PF13193">
    <property type="entry name" value="AMP-binding_C"/>
    <property type="match status" value="1"/>
</dbReference>
<keyword evidence="9" id="KW-0460">Magnesium</keyword>
<dbReference type="EMBL" id="JASPKY010000191">
    <property type="protein sequence ID" value="KAK9722142.1"/>
    <property type="molecule type" value="Genomic_DNA"/>
</dbReference>
<evidence type="ECO:0000256" key="1">
    <source>
        <dbReference type="ARBA" id="ARBA00001946"/>
    </source>
</evidence>
<comment type="caution">
    <text evidence="18">The sequence shown here is derived from an EMBL/GenBank/DDBJ whole genome shotgun (WGS) entry which is preliminary data.</text>
</comment>
<dbReference type="InterPro" id="IPR025110">
    <property type="entry name" value="AMP-bd_C"/>
</dbReference>
<dbReference type="Proteomes" id="UP001458880">
    <property type="component" value="Unassembled WGS sequence"/>
</dbReference>
<evidence type="ECO:0000256" key="15">
    <source>
        <dbReference type="ARBA" id="ARBA00048497"/>
    </source>
</evidence>
<dbReference type="EC" id="1.13.12.7" evidence="4"/>
<dbReference type="InterPro" id="IPR000873">
    <property type="entry name" value="AMP-dep_synth/lig_dom"/>
</dbReference>
<keyword evidence="10" id="KW-0560">Oxidoreductase</keyword>
<evidence type="ECO:0000256" key="6">
    <source>
        <dbReference type="ARBA" id="ARBA00022723"/>
    </source>
</evidence>
<protein>
    <recommendedName>
        <fullName evidence="5">Luciferin 4-monooxygenase</fullName>
        <ecNumber evidence="4">1.13.12.7</ecNumber>
    </recommendedName>
</protein>